<gene>
    <name evidence="4" type="ORF">COX64_02400</name>
</gene>
<dbReference type="InterPro" id="IPR008963">
    <property type="entry name" value="Purple_acid_Pase-like_N"/>
</dbReference>
<dbReference type="Gene3D" id="2.60.40.380">
    <property type="entry name" value="Purple acid phosphatase-like, N-terminal"/>
    <property type="match status" value="2"/>
</dbReference>
<evidence type="ECO:0000256" key="1">
    <source>
        <dbReference type="ARBA" id="ARBA00022729"/>
    </source>
</evidence>
<dbReference type="SUPFAM" id="SSF49363">
    <property type="entry name" value="Purple acid phosphatase, N-terminal domain"/>
    <property type="match status" value="1"/>
</dbReference>
<feature type="domain" description="Fibronectin type-III" evidence="3">
    <location>
        <begin position="40"/>
        <end position="137"/>
    </location>
</feature>
<evidence type="ECO:0000259" key="3">
    <source>
        <dbReference type="PROSITE" id="PS50853"/>
    </source>
</evidence>
<reference evidence="5" key="1">
    <citation type="submission" date="2017-09" db="EMBL/GenBank/DDBJ databases">
        <title>Depth-based differentiation of microbial function through sediment-hosted aquifers and enrichment of novel symbionts in the deep terrestrial subsurface.</title>
        <authorList>
            <person name="Probst A.J."/>
            <person name="Ladd B."/>
            <person name="Jarett J.K."/>
            <person name="Geller-Mcgrath D.E."/>
            <person name="Sieber C.M.K."/>
            <person name="Emerson J.B."/>
            <person name="Anantharaman K."/>
            <person name="Thomas B.C."/>
            <person name="Malmstrom R."/>
            <person name="Stieglmeier M."/>
            <person name="Klingl A."/>
            <person name="Woyke T."/>
            <person name="Ryan C.M."/>
            <person name="Banfield J.F."/>
        </authorList>
    </citation>
    <scope>NUCLEOTIDE SEQUENCE [LARGE SCALE GENOMIC DNA]</scope>
</reference>
<accession>A0A2M7W211</accession>
<proteinExistence type="predicted"/>
<dbReference type="InterPro" id="IPR015914">
    <property type="entry name" value="PAPs_N"/>
</dbReference>
<evidence type="ECO:0000313" key="4">
    <source>
        <dbReference type="EMBL" id="PJA14195.1"/>
    </source>
</evidence>
<dbReference type="Pfam" id="PF16656">
    <property type="entry name" value="Pur_ac_phosph_N"/>
    <property type="match status" value="1"/>
</dbReference>
<dbReference type="InterPro" id="IPR003961">
    <property type="entry name" value="FN3_dom"/>
</dbReference>
<evidence type="ECO:0000313" key="5">
    <source>
        <dbReference type="Proteomes" id="UP000228952"/>
    </source>
</evidence>
<feature type="compositionally biased region" description="Low complexity" evidence="2">
    <location>
        <begin position="260"/>
        <end position="275"/>
    </location>
</feature>
<keyword evidence="1" id="KW-0732">Signal</keyword>
<dbReference type="EMBL" id="PFQB01000060">
    <property type="protein sequence ID" value="PJA14195.1"/>
    <property type="molecule type" value="Genomic_DNA"/>
</dbReference>
<dbReference type="PROSITE" id="PS50853">
    <property type="entry name" value="FN3"/>
    <property type="match status" value="1"/>
</dbReference>
<sequence length="504" mass="53816">MKSSRIKVILTLVIAAVTIALLAIAVQQFNIFSPDAAGSTPDLITISNVTDSTATISWRTRGSDILTNLQWGNSSVLGNVGTDFRDARDKTTKSRNTHFVQLTKLEANTTYYYRIVSADITYPTSDQAPLTFKTLDSKTATQPAAITLYGDTAPQNADTIITAYVLGQQGYTSIIPLSTVLNSDGTWLINIADARKADGSYSTPTKSTPVAILGIASDGTGVVDSFTAAESPVTLTLATQLTQATIDQLLLDGTITHSQTPSATPTATPTPTSSSRQDMPLRRIGTTATPTPSTGTISALSKEQLLTSFQTPSISNITDESLSIMFLTATPVISSLNWGTATNALTSNRLDDLDNTKATSRYIHHYTLIGLNSHSQYYFRATTESAIRTFTSPIKIAAPTGQTIITGTLENAVGECLVRTQLKRSSLYSSTITTIPNATHTWAINVMPVRTISLDTYMMPIATDTVLSSAFCIKEDGSVLYQASSTTLQNAVTSGITLSLSTLQ</sequence>
<dbReference type="GO" id="GO:0003993">
    <property type="term" value="F:acid phosphatase activity"/>
    <property type="evidence" value="ECO:0007669"/>
    <property type="project" value="InterPro"/>
</dbReference>
<dbReference type="GO" id="GO:0046872">
    <property type="term" value="F:metal ion binding"/>
    <property type="evidence" value="ECO:0007669"/>
    <property type="project" value="InterPro"/>
</dbReference>
<evidence type="ECO:0000256" key="2">
    <source>
        <dbReference type="SAM" id="MobiDB-lite"/>
    </source>
</evidence>
<protein>
    <recommendedName>
        <fullName evidence="3">Fibronectin type-III domain-containing protein</fullName>
    </recommendedName>
</protein>
<dbReference type="AlphaFoldDB" id="A0A2M7W211"/>
<comment type="caution">
    <text evidence="4">The sequence shown here is derived from an EMBL/GenBank/DDBJ whole genome shotgun (WGS) entry which is preliminary data.</text>
</comment>
<organism evidence="4 5">
    <name type="scientific">Candidatus Dojkabacteria bacterium CG_4_10_14_0_2_um_filter_Dojkabacteria_WS6_41_15</name>
    <dbReference type="NCBI Taxonomy" id="2014249"/>
    <lineage>
        <taxon>Bacteria</taxon>
        <taxon>Candidatus Dojkabacteria</taxon>
    </lineage>
</organism>
<dbReference type="Proteomes" id="UP000228952">
    <property type="component" value="Unassembled WGS sequence"/>
</dbReference>
<name>A0A2M7W211_9BACT</name>
<dbReference type="SMART" id="SM00060">
    <property type="entry name" value="FN3"/>
    <property type="match status" value="2"/>
</dbReference>
<dbReference type="InterPro" id="IPR039331">
    <property type="entry name" value="PAPs-like"/>
</dbReference>
<feature type="compositionally biased region" description="Low complexity" evidence="2">
    <location>
        <begin position="284"/>
        <end position="296"/>
    </location>
</feature>
<dbReference type="PANTHER" id="PTHR22953">
    <property type="entry name" value="ACID PHOSPHATASE RELATED"/>
    <property type="match status" value="1"/>
</dbReference>
<feature type="region of interest" description="Disordered" evidence="2">
    <location>
        <begin position="257"/>
        <end position="296"/>
    </location>
</feature>
<dbReference type="PANTHER" id="PTHR22953:SF153">
    <property type="entry name" value="PURPLE ACID PHOSPHATASE"/>
    <property type="match status" value="1"/>
</dbReference>